<dbReference type="GO" id="GO:0005737">
    <property type="term" value="C:cytoplasm"/>
    <property type="evidence" value="ECO:0007669"/>
    <property type="project" value="UniProtKB-SubCell"/>
</dbReference>
<dbReference type="GO" id="GO:0043022">
    <property type="term" value="F:ribosome binding"/>
    <property type="evidence" value="ECO:0007669"/>
    <property type="project" value="InterPro"/>
</dbReference>
<comment type="domain">
    <text evidence="5">The PRC barrel domain binds ribosomal protein uS19.</text>
</comment>
<dbReference type="Pfam" id="PF24986">
    <property type="entry name" value="PRC_RimM"/>
    <property type="match status" value="1"/>
</dbReference>
<dbReference type="FunCoup" id="F5YFQ3">
    <property type="interactions" value="331"/>
</dbReference>
<dbReference type="InterPro" id="IPR009000">
    <property type="entry name" value="Transl_B-barrel_sf"/>
</dbReference>
<dbReference type="InterPro" id="IPR036976">
    <property type="entry name" value="RimM_N_sf"/>
</dbReference>
<evidence type="ECO:0000256" key="1">
    <source>
        <dbReference type="ARBA" id="ARBA00022490"/>
    </source>
</evidence>
<evidence type="ECO:0000259" key="7">
    <source>
        <dbReference type="Pfam" id="PF24986"/>
    </source>
</evidence>
<dbReference type="InParanoid" id="F5YFQ3"/>
<dbReference type="InterPro" id="IPR011961">
    <property type="entry name" value="RimM"/>
</dbReference>
<dbReference type="SUPFAM" id="SSF50346">
    <property type="entry name" value="PRC-barrel domain"/>
    <property type="match status" value="1"/>
</dbReference>
<evidence type="ECO:0000259" key="6">
    <source>
        <dbReference type="Pfam" id="PF01782"/>
    </source>
</evidence>
<reference evidence="9" key="1">
    <citation type="submission" date="2009-12" db="EMBL/GenBank/DDBJ databases">
        <title>Complete sequence of Treponema azotonutricium strain ZAS-9.</title>
        <authorList>
            <person name="Tetu S.G."/>
            <person name="Matson E."/>
            <person name="Ren Q."/>
            <person name="Seshadri R."/>
            <person name="Elbourne L."/>
            <person name="Hassan K.A."/>
            <person name="Durkin A."/>
            <person name="Radune D."/>
            <person name="Mohamoud Y."/>
            <person name="Shay R."/>
            <person name="Jin S."/>
            <person name="Zhang X."/>
            <person name="Lucey K."/>
            <person name="Ballor N.R."/>
            <person name="Ottesen E."/>
            <person name="Rosenthal R."/>
            <person name="Allen A."/>
            <person name="Leadbetter J.R."/>
            <person name="Paulsen I.T."/>
        </authorList>
    </citation>
    <scope>NUCLEOTIDE SEQUENCE [LARGE SCALE GENOMIC DNA]</scope>
    <source>
        <strain evidence="9">ATCC BAA-888 / DSM 13862 / ZAS-9</strain>
    </source>
</reference>
<dbReference type="PANTHER" id="PTHR33692">
    <property type="entry name" value="RIBOSOME MATURATION FACTOR RIMM"/>
    <property type="match status" value="1"/>
</dbReference>
<dbReference type="HOGENOM" id="CLU_077636_3_2_12"/>
<comment type="subunit">
    <text evidence="5">Binds ribosomal protein uS19.</text>
</comment>
<evidence type="ECO:0000313" key="8">
    <source>
        <dbReference type="EMBL" id="AEF81075.1"/>
    </source>
</evidence>
<organism evidence="8 9">
    <name type="scientific">Leadbettera azotonutricia (strain ATCC BAA-888 / DSM 13862 / ZAS-9)</name>
    <name type="common">Treponema azotonutricium</name>
    <dbReference type="NCBI Taxonomy" id="545695"/>
    <lineage>
        <taxon>Bacteria</taxon>
        <taxon>Pseudomonadati</taxon>
        <taxon>Spirochaetota</taxon>
        <taxon>Spirochaetia</taxon>
        <taxon>Spirochaetales</taxon>
        <taxon>Breznakiellaceae</taxon>
        <taxon>Leadbettera</taxon>
    </lineage>
</organism>
<accession>F5YFQ3</accession>
<evidence type="ECO:0000256" key="3">
    <source>
        <dbReference type="ARBA" id="ARBA00022552"/>
    </source>
</evidence>
<feature type="domain" description="RimM N-terminal" evidence="6">
    <location>
        <begin position="7"/>
        <end position="87"/>
    </location>
</feature>
<dbReference type="GO" id="GO:0042274">
    <property type="term" value="P:ribosomal small subunit biogenesis"/>
    <property type="evidence" value="ECO:0007669"/>
    <property type="project" value="UniProtKB-UniRule"/>
</dbReference>
<dbReference type="Gene3D" id="2.40.30.60">
    <property type="entry name" value="RimM"/>
    <property type="match status" value="1"/>
</dbReference>
<dbReference type="RefSeq" id="WP_015713055.1">
    <property type="nucleotide sequence ID" value="NC_015577.1"/>
</dbReference>
<keyword evidence="9" id="KW-1185">Reference proteome</keyword>
<comment type="similarity">
    <text evidence="5">Belongs to the RimM family.</text>
</comment>
<dbReference type="EMBL" id="CP001841">
    <property type="protein sequence ID" value="AEF81075.1"/>
    <property type="molecule type" value="Genomic_DNA"/>
</dbReference>
<proteinExistence type="inferred from homology"/>
<dbReference type="Pfam" id="PF01782">
    <property type="entry name" value="RimM"/>
    <property type="match status" value="1"/>
</dbReference>
<dbReference type="KEGG" id="taz:TREAZ_2467"/>
<dbReference type="OrthoDB" id="9810331at2"/>
<name>F5YFQ3_LEAAZ</name>
<dbReference type="Proteomes" id="UP000009222">
    <property type="component" value="Chromosome"/>
</dbReference>
<evidence type="ECO:0000256" key="5">
    <source>
        <dbReference type="HAMAP-Rule" id="MF_00014"/>
    </source>
</evidence>
<gene>
    <name evidence="5 8" type="primary">rimM</name>
    <name evidence="8" type="ordered locus">TREAZ_2467</name>
</gene>
<evidence type="ECO:0000313" key="9">
    <source>
        <dbReference type="Proteomes" id="UP000009222"/>
    </source>
</evidence>
<dbReference type="Gene3D" id="2.30.30.240">
    <property type="entry name" value="PRC-barrel domain"/>
    <property type="match status" value="1"/>
</dbReference>
<protein>
    <recommendedName>
        <fullName evidence="5">Ribosome maturation factor RimM</fullName>
    </recommendedName>
</protein>
<keyword evidence="2 5" id="KW-0690">Ribosome biogenesis</keyword>
<evidence type="ECO:0000256" key="2">
    <source>
        <dbReference type="ARBA" id="ARBA00022517"/>
    </source>
</evidence>
<dbReference type="PANTHER" id="PTHR33692:SF1">
    <property type="entry name" value="RIBOSOME MATURATION FACTOR RIMM"/>
    <property type="match status" value="1"/>
</dbReference>
<feature type="domain" description="Ribosome maturation factor RimM PRC barrel" evidence="7">
    <location>
        <begin position="100"/>
        <end position="159"/>
    </location>
</feature>
<dbReference type="GO" id="GO:0006364">
    <property type="term" value="P:rRNA processing"/>
    <property type="evidence" value="ECO:0007669"/>
    <property type="project" value="UniProtKB-UniRule"/>
</dbReference>
<dbReference type="AlphaFoldDB" id="F5YFQ3"/>
<dbReference type="InterPro" id="IPR011033">
    <property type="entry name" value="PRC_barrel-like_sf"/>
</dbReference>
<dbReference type="GO" id="GO:0005840">
    <property type="term" value="C:ribosome"/>
    <property type="evidence" value="ECO:0007669"/>
    <property type="project" value="InterPro"/>
</dbReference>
<dbReference type="InterPro" id="IPR002676">
    <property type="entry name" value="RimM_N"/>
</dbReference>
<keyword evidence="1 5" id="KW-0963">Cytoplasm</keyword>
<dbReference type="InterPro" id="IPR056792">
    <property type="entry name" value="PRC_RimM"/>
</dbReference>
<dbReference type="SUPFAM" id="SSF50447">
    <property type="entry name" value="Translation proteins"/>
    <property type="match status" value="1"/>
</dbReference>
<dbReference type="HAMAP" id="MF_00014">
    <property type="entry name" value="Ribosome_mat_RimM"/>
    <property type="match status" value="1"/>
</dbReference>
<sequence>MTEKFTVATVSAPFGVKGFVKIRAFSGETEHLLGLTEAILRQNDKEKSYIVEETVPQGASLLMKFKGIDSPEAAKPLGGAEIVADRAHAAPLKPGEFYIEDLKGLEVMDKTGETLGVITDIIEGGAGELAELKLKAGETKLVPFRSEFFGGVDVENRRAILLEKWILE</sequence>
<comment type="subcellular location">
    <subcellularLocation>
        <location evidence="5">Cytoplasm</location>
    </subcellularLocation>
</comment>
<dbReference type="eggNOG" id="COG0806">
    <property type="taxonomic scope" value="Bacteria"/>
</dbReference>
<keyword evidence="4 5" id="KW-0143">Chaperone</keyword>
<comment type="function">
    <text evidence="5">An accessory protein needed during the final step in the assembly of 30S ribosomal subunit, possibly for assembly of the head region. Essential for efficient processing of 16S rRNA. May be needed both before and after RbfA during the maturation of 16S rRNA. It has affinity for free ribosomal 30S subunits but not for 70S ribosomes.</text>
</comment>
<dbReference type="NCBIfam" id="TIGR02273">
    <property type="entry name" value="16S_RimM"/>
    <property type="match status" value="1"/>
</dbReference>
<keyword evidence="3 5" id="KW-0698">rRNA processing</keyword>
<evidence type="ECO:0000256" key="4">
    <source>
        <dbReference type="ARBA" id="ARBA00023186"/>
    </source>
</evidence>
<dbReference type="STRING" id="545695.TREAZ_2467"/>
<reference evidence="8 9" key="2">
    <citation type="journal article" date="2011" name="ISME J.">
        <title>RNA-seq reveals cooperative metabolic interactions between two termite-gut spirochete species in co-culture.</title>
        <authorList>
            <person name="Rosenthal A.Z."/>
            <person name="Matson E.G."/>
            <person name="Eldar A."/>
            <person name="Leadbetter J.R."/>
        </authorList>
    </citation>
    <scope>NUCLEOTIDE SEQUENCE [LARGE SCALE GENOMIC DNA]</scope>
    <source>
        <strain evidence="9">ATCC BAA-888 / DSM 13862 / ZAS-9</strain>
    </source>
</reference>